<evidence type="ECO:0000256" key="1">
    <source>
        <dbReference type="ARBA" id="ARBA00008078"/>
    </source>
</evidence>
<evidence type="ECO:0000259" key="6">
    <source>
        <dbReference type="Pfam" id="PF01974"/>
    </source>
</evidence>
<name>A0A7R9ME32_9ACAR</name>
<protein>
    <recommendedName>
        <fullName evidence="2">tRNA-intron lyase</fullName>
        <ecNumber evidence="2">4.6.1.16</ecNumber>
    </recommendedName>
</protein>
<comment type="catalytic activity">
    <reaction evidence="5">
        <text>pretRNA = a 3'-half-tRNA molecule with a 5'-OH end + a 5'-half-tRNA molecule with a 2',3'-cyclic phosphate end + an intron with a 2',3'-cyclic phosphate and a 5'-hydroxyl terminus.</text>
        <dbReference type="EC" id="4.6.1.16"/>
    </reaction>
</comment>
<dbReference type="GO" id="GO:0005634">
    <property type="term" value="C:nucleus"/>
    <property type="evidence" value="ECO:0007669"/>
    <property type="project" value="UniProtKB-ARBA"/>
</dbReference>
<dbReference type="AlphaFoldDB" id="A0A7R9ME32"/>
<dbReference type="PANTHER" id="PTHR13070:SF0">
    <property type="entry name" value="TRNA-SPLICING ENDONUCLEASE SUBUNIT SEN34"/>
    <property type="match status" value="1"/>
</dbReference>
<dbReference type="Pfam" id="PF01974">
    <property type="entry name" value="tRNA_int_endo"/>
    <property type="match status" value="1"/>
</dbReference>
<dbReference type="PANTHER" id="PTHR13070">
    <property type="entry name" value="TRNA-SPLICING ENDONUCLEASE SUBUNIT SEN34-RELATED"/>
    <property type="match status" value="1"/>
</dbReference>
<evidence type="ECO:0000313" key="9">
    <source>
        <dbReference type="Proteomes" id="UP000728032"/>
    </source>
</evidence>
<keyword evidence="4" id="KW-0456">Lyase</keyword>
<dbReference type="OrthoDB" id="48041at2759"/>
<dbReference type="SUPFAM" id="SSF53032">
    <property type="entry name" value="tRNA-intron endonuclease catalytic domain-like"/>
    <property type="match status" value="1"/>
</dbReference>
<dbReference type="InterPro" id="IPR006677">
    <property type="entry name" value="tRNA_intron_Endonuc_cat-like"/>
</dbReference>
<dbReference type="EMBL" id="CAJPVJ010015117">
    <property type="protein sequence ID" value="CAG2175682.1"/>
    <property type="molecule type" value="Genomic_DNA"/>
</dbReference>
<dbReference type="InterPro" id="IPR011856">
    <property type="entry name" value="tRNA_endonuc-like_dom_sf"/>
</dbReference>
<dbReference type="Pfam" id="PF26577">
    <property type="entry name" value="TSEN34_N"/>
    <property type="match status" value="1"/>
</dbReference>
<evidence type="ECO:0000259" key="7">
    <source>
        <dbReference type="Pfam" id="PF26577"/>
    </source>
</evidence>
<dbReference type="GO" id="GO:0000379">
    <property type="term" value="P:tRNA-type intron splice site recognition and cleavage"/>
    <property type="evidence" value="ECO:0007669"/>
    <property type="project" value="TreeGrafter"/>
</dbReference>
<keyword evidence="3" id="KW-0819">tRNA processing</keyword>
<reference evidence="8" key="1">
    <citation type="submission" date="2020-11" db="EMBL/GenBank/DDBJ databases">
        <authorList>
            <person name="Tran Van P."/>
        </authorList>
    </citation>
    <scope>NUCLEOTIDE SEQUENCE</scope>
</reference>
<dbReference type="Proteomes" id="UP000728032">
    <property type="component" value="Unassembled WGS sequence"/>
</dbReference>
<feature type="domain" description="tRNA intron endonuclease catalytic" evidence="6">
    <location>
        <begin position="183"/>
        <end position="210"/>
    </location>
</feature>
<gene>
    <name evidence="8" type="ORF">ONB1V03_LOCUS15117</name>
</gene>
<dbReference type="EMBL" id="OC929942">
    <property type="protein sequence ID" value="CAD7658496.1"/>
    <property type="molecule type" value="Genomic_DNA"/>
</dbReference>
<feature type="domain" description="TSEN34 N-terminal" evidence="7">
    <location>
        <begin position="2"/>
        <end position="70"/>
    </location>
</feature>
<dbReference type="GO" id="GO:0000213">
    <property type="term" value="F:tRNA-intron lyase activity"/>
    <property type="evidence" value="ECO:0007669"/>
    <property type="project" value="UniProtKB-EC"/>
</dbReference>
<comment type="similarity">
    <text evidence="1">Belongs to the tRNA-intron endonuclease family.</text>
</comment>
<evidence type="ECO:0000256" key="3">
    <source>
        <dbReference type="ARBA" id="ARBA00022694"/>
    </source>
</evidence>
<proteinExistence type="inferred from homology"/>
<accession>A0A7R9ME32</accession>
<dbReference type="CDD" id="cd22363">
    <property type="entry name" value="tRNA-intron_lyase_C"/>
    <property type="match status" value="1"/>
</dbReference>
<dbReference type="InterPro" id="IPR059049">
    <property type="entry name" value="TSEN34_N"/>
</dbReference>
<dbReference type="Gene3D" id="3.40.1350.10">
    <property type="match status" value="1"/>
</dbReference>
<dbReference type="GO" id="GO:0003676">
    <property type="term" value="F:nucleic acid binding"/>
    <property type="evidence" value="ECO:0007669"/>
    <property type="project" value="InterPro"/>
</dbReference>
<sequence>MIKLTFCNQRVLVWDPNDVSYLRKIHRIVGSFVGSMPGFAQQNSDLGLPLLLMPEEAKHLVDTGVAVVVQYELTINDEMKEFYTKLRHDFCHQNNEQFRADRVKAIHQMSDKIIAGKEKRFAQRFPHLDRKELHEEIIRQELQKIPVITAENCAIKVNTKCPFDKRVESVIDFSYPKTPKEVIRYEVFKDLWRKNYYITDGIKFGCDFLVVMEI</sequence>
<dbReference type="EC" id="4.6.1.16" evidence="2"/>
<evidence type="ECO:0000256" key="4">
    <source>
        <dbReference type="ARBA" id="ARBA00023239"/>
    </source>
</evidence>
<evidence type="ECO:0000256" key="5">
    <source>
        <dbReference type="ARBA" id="ARBA00034031"/>
    </source>
</evidence>
<dbReference type="InterPro" id="IPR036167">
    <property type="entry name" value="tRNA_intron_Endo_cat-like_sf"/>
</dbReference>
<evidence type="ECO:0000256" key="2">
    <source>
        <dbReference type="ARBA" id="ARBA00012573"/>
    </source>
</evidence>
<keyword evidence="9" id="KW-1185">Reference proteome</keyword>
<evidence type="ECO:0000313" key="8">
    <source>
        <dbReference type="EMBL" id="CAD7658496.1"/>
    </source>
</evidence>
<organism evidence="8">
    <name type="scientific">Oppiella nova</name>
    <dbReference type="NCBI Taxonomy" id="334625"/>
    <lineage>
        <taxon>Eukaryota</taxon>
        <taxon>Metazoa</taxon>
        <taxon>Ecdysozoa</taxon>
        <taxon>Arthropoda</taxon>
        <taxon>Chelicerata</taxon>
        <taxon>Arachnida</taxon>
        <taxon>Acari</taxon>
        <taxon>Acariformes</taxon>
        <taxon>Sarcoptiformes</taxon>
        <taxon>Oribatida</taxon>
        <taxon>Brachypylina</taxon>
        <taxon>Oppioidea</taxon>
        <taxon>Oppiidae</taxon>
        <taxon>Oppiella</taxon>
    </lineage>
</organism>